<protein>
    <recommendedName>
        <fullName evidence="3">Outer membrane protein beta-barrel domain-containing protein</fullName>
    </recommendedName>
</protein>
<organism evidence="1 2">
    <name type="scientific">Reichenbachiella agariperforans</name>
    <dbReference type="NCBI Taxonomy" id="156994"/>
    <lineage>
        <taxon>Bacteria</taxon>
        <taxon>Pseudomonadati</taxon>
        <taxon>Bacteroidota</taxon>
        <taxon>Cytophagia</taxon>
        <taxon>Cytophagales</taxon>
        <taxon>Reichenbachiellaceae</taxon>
        <taxon>Reichenbachiella</taxon>
    </lineage>
</organism>
<reference evidence="2" key="1">
    <citation type="submission" date="2016-11" db="EMBL/GenBank/DDBJ databases">
        <authorList>
            <person name="Varghese N."/>
            <person name="Submissions S."/>
        </authorList>
    </citation>
    <scope>NUCLEOTIDE SEQUENCE [LARGE SCALE GENOMIC DNA]</scope>
    <source>
        <strain evidence="2">DSM 26134</strain>
    </source>
</reference>
<name>A0A1M6WS04_REIAG</name>
<sequence>MKRLIIIVCIGLLSQQLYGQQRIDNGQDEIKSLIRKGDSNLTGFGSLDFKAGTTKDEMAMLIGVHGGVLIDKHVILGAGAYGWAVKPSFSGVFEGGGQDDLELNGGYAGVLLGYKLFPKSIVHVSFPVLLGGGNVQVIDPNYFFRYDDDTDFSIEQSNFFVADGATQLELNVSHAFRLGIGVGYRYVNGTRLDTLTDEDLSGFYGMVSVQLGYF</sequence>
<keyword evidence="2" id="KW-1185">Reference proteome</keyword>
<proteinExistence type="predicted"/>
<dbReference type="AlphaFoldDB" id="A0A1M6WS04"/>
<dbReference type="Proteomes" id="UP000184474">
    <property type="component" value="Unassembled WGS sequence"/>
</dbReference>
<accession>A0A1M6WS04</accession>
<evidence type="ECO:0008006" key="3">
    <source>
        <dbReference type="Google" id="ProtNLM"/>
    </source>
</evidence>
<evidence type="ECO:0000313" key="2">
    <source>
        <dbReference type="Proteomes" id="UP000184474"/>
    </source>
</evidence>
<evidence type="ECO:0000313" key="1">
    <source>
        <dbReference type="EMBL" id="SHK96513.1"/>
    </source>
</evidence>
<dbReference type="STRING" id="156994.SAMN04488028_11440"/>
<dbReference type="RefSeq" id="WP_073125679.1">
    <property type="nucleotide sequence ID" value="NZ_FRAA01000014.1"/>
</dbReference>
<dbReference type="EMBL" id="FRAA01000014">
    <property type="protein sequence ID" value="SHK96513.1"/>
    <property type="molecule type" value="Genomic_DNA"/>
</dbReference>
<gene>
    <name evidence="1" type="ORF">SAMN04488028_11440</name>
</gene>